<dbReference type="InParanoid" id="F4P7C6"/>
<dbReference type="InterPro" id="IPR040191">
    <property type="entry name" value="UTP10"/>
</dbReference>
<dbReference type="RefSeq" id="XP_006680491.1">
    <property type="nucleotide sequence ID" value="XM_006680428.1"/>
</dbReference>
<dbReference type="SUPFAM" id="SSF48371">
    <property type="entry name" value="ARM repeat"/>
    <property type="match status" value="1"/>
</dbReference>
<dbReference type="InterPro" id="IPR016024">
    <property type="entry name" value="ARM-type_fold"/>
</dbReference>
<dbReference type="Pfam" id="PF08146">
    <property type="entry name" value="BP28CT"/>
    <property type="match status" value="1"/>
</dbReference>
<dbReference type="GeneID" id="18243739"/>
<dbReference type="Proteomes" id="UP000007241">
    <property type="component" value="Unassembled WGS sequence"/>
</dbReference>
<evidence type="ECO:0000256" key="3">
    <source>
        <dbReference type="ARBA" id="ARBA00015399"/>
    </source>
</evidence>
<dbReference type="OMA" id="CLHKTFL"/>
<evidence type="ECO:0000313" key="11">
    <source>
        <dbReference type="Proteomes" id="UP000007241"/>
    </source>
</evidence>
<evidence type="ECO:0000256" key="5">
    <source>
        <dbReference type="ARBA" id="ARBA00022552"/>
    </source>
</evidence>
<comment type="similarity">
    <text evidence="2 8">Belongs to the HEATR1/UTP10 family.</text>
</comment>
<comment type="function">
    <text evidence="8">Involved in nucleolar processing of pre-18S ribosomal RNA.</text>
</comment>
<dbReference type="PANTHER" id="PTHR13457:SF1">
    <property type="entry name" value="HEAT REPEAT-CONTAINING PROTEIN 1"/>
    <property type="match status" value="1"/>
</dbReference>
<dbReference type="GO" id="GO:0006364">
    <property type="term" value="P:rRNA processing"/>
    <property type="evidence" value="ECO:0007669"/>
    <property type="project" value="UniProtKB-UniRule"/>
</dbReference>
<evidence type="ECO:0000256" key="8">
    <source>
        <dbReference type="RuleBase" id="RU367065"/>
    </source>
</evidence>
<protein>
    <recommendedName>
        <fullName evidence="3 8">U3 small nucleolar RNA-associated protein 10</fullName>
    </recommendedName>
</protein>
<dbReference type="PANTHER" id="PTHR13457">
    <property type="entry name" value="BAP28"/>
    <property type="match status" value="1"/>
</dbReference>
<evidence type="ECO:0000259" key="9">
    <source>
        <dbReference type="SMART" id="SM01036"/>
    </source>
</evidence>
<gene>
    <name evidence="10" type="ORF">BATDEDRAFT_90066</name>
</gene>
<dbReference type="EMBL" id="GL882887">
    <property type="protein sequence ID" value="EGF78889.1"/>
    <property type="molecule type" value="Genomic_DNA"/>
</dbReference>
<name>F4P7C6_BATDJ</name>
<keyword evidence="5 8" id="KW-0698">rRNA processing</keyword>
<comment type="subcellular location">
    <subcellularLocation>
        <location evidence="1 8">Nucleus</location>
        <location evidence="1 8">Nucleolus</location>
    </subcellularLocation>
</comment>
<keyword evidence="11" id="KW-1185">Reference proteome</keyword>
<dbReference type="GO" id="GO:1990904">
    <property type="term" value="C:ribonucleoprotein complex"/>
    <property type="evidence" value="ECO:0007669"/>
    <property type="project" value="UniProtKB-KW"/>
</dbReference>
<keyword evidence="6 8" id="KW-0539">Nucleus</keyword>
<dbReference type="InterPro" id="IPR012954">
    <property type="entry name" value="BP28_C_dom"/>
</dbReference>
<dbReference type="HOGENOM" id="CLU_1069526_0_0_1"/>
<dbReference type="GO" id="GO:0005730">
    <property type="term" value="C:nucleolus"/>
    <property type="evidence" value="ECO:0007669"/>
    <property type="project" value="UniProtKB-SubCell"/>
</dbReference>
<dbReference type="OrthoDB" id="31183at2759"/>
<dbReference type="STRING" id="684364.F4P7C6"/>
<organism evidence="10 11">
    <name type="scientific">Batrachochytrium dendrobatidis (strain JAM81 / FGSC 10211)</name>
    <name type="common">Frog chytrid fungus</name>
    <dbReference type="NCBI Taxonomy" id="684364"/>
    <lineage>
        <taxon>Eukaryota</taxon>
        <taxon>Fungi</taxon>
        <taxon>Fungi incertae sedis</taxon>
        <taxon>Chytridiomycota</taxon>
        <taxon>Chytridiomycota incertae sedis</taxon>
        <taxon>Chytridiomycetes</taxon>
        <taxon>Rhizophydiales</taxon>
        <taxon>Rhizophydiales incertae sedis</taxon>
        <taxon>Batrachochytrium</taxon>
    </lineage>
</organism>
<sequence length="260" mass="30252">MYLLSLDIENILIGAFVVMMMKINENIFRPLFLKVVDWATSEMLEKNGWTIQGISTRQQLLYRLTDRLFSELKSIFVPYLAYLLENILSTLHRFTENNVLDADVWILMVSNLKSCFLYHGTNDFITSDRLQTVLKALIKQIEVVEAHDVAYKDNMLSHLVPCIGQLAVTFRSEKVWKGLTQQVLKLTRSDDANVKWTCIKVLHEMYSRLGEEMLVYFPEAIPFIAELMEDDNEDVEKSCQELCLLIQHYLGEPIQHYFSA</sequence>
<dbReference type="FunFam" id="1.25.10.10:FF:001501">
    <property type="entry name" value="U3 small nucleolar RNA-associated protein 10"/>
    <property type="match status" value="1"/>
</dbReference>
<accession>F4P7C6</accession>
<evidence type="ECO:0000256" key="7">
    <source>
        <dbReference type="ARBA" id="ARBA00023274"/>
    </source>
</evidence>
<keyword evidence="4 8" id="KW-0690">Ribosome biogenesis</keyword>
<comment type="subunit">
    <text evidence="8">Component of the ribosomal small subunit (SSU) processome.</text>
</comment>
<dbReference type="AlphaFoldDB" id="F4P7C6"/>
<dbReference type="Gene3D" id="1.25.10.10">
    <property type="entry name" value="Leucine-rich Repeat Variant"/>
    <property type="match status" value="1"/>
</dbReference>
<evidence type="ECO:0000313" key="10">
    <source>
        <dbReference type="EMBL" id="EGF78889.1"/>
    </source>
</evidence>
<feature type="domain" description="BP28 C-terminal" evidence="9">
    <location>
        <begin position="1"/>
        <end position="124"/>
    </location>
</feature>
<keyword evidence="7 8" id="KW-0687">Ribonucleoprotein</keyword>
<dbReference type="InterPro" id="IPR011989">
    <property type="entry name" value="ARM-like"/>
</dbReference>
<reference evidence="10 11" key="1">
    <citation type="submission" date="2009-12" db="EMBL/GenBank/DDBJ databases">
        <title>The draft genome of Batrachochytrium dendrobatidis.</title>
        <authorList>
            <consortium name="US DOE Joint Genome Institute (JGI-PGF)"/>
            <person name="Kuo A."/>
            <person name="Salamov A."/>
            <person name="Schmutz J."/>
            <person name="Lucas S."/>
            <person name="Pitluck S."/>
            <person name="Rosenblum E."/>
            <person name="Stajich J."/>
            <person name="Eisen M."/>
            <person name="Grigoriev I.V."/>
        </authorList>
    </citation>
    <scope>NUCLEOTIDE SEQUENCE [LARGE SCALE GENOMIC DNA]</scope>
    <source>
        <strain evidence="11">JAM81 / FGSC 10211</strain>
    </source>
</reference>
<evidence type="ECO:0000256" key="4">
    <source>
        <dbReference type="ARBA" id="ARBA00022517"/>
    </source>
</evidence>
<evidence type="ECO:0000256" key="1">
    <source>
        <dbReference type="ARBA" id="ARBA00004604"/>
    </source>
</evidence>
<dbReference type="SMART" id="SM01036">
    <property type="entry name" value="BP28CT"/>
    <property type="match status" value="1"/>
</dbReference>
<evidence type="ECO:0000256" key="6">
    <source>
        <dbReference type="ARBA" id="ARBA00023242"/>
    </source>
</evidence>
<evidence type="ECO:0000256" key="2">
    <source>
        <dbReference type="ARBA" id="ARBA00010559"/>
    </source>
</evidence>
<proteinExistence type="inferred from homology"/>